<dbReference type="PRINTS" id="PR00080">
    <property type="entry name" value="SDRFAMILY"/>
</dbReference>
<dbReference type="SUPFAM" id="SSF51735">
    <property type="entry name" value="NAD(P)-binding Rossmann-fold domains"/>
    <property type="match status" value="1"/>
</dbReference>
<dbReference type="InterPro" id="IPR002347">
    <property type="entry name" value="SDR_fam"/>
</dbReference>
<dbReference type="AlphaFoldDB" id="A0A5C6M5D1"/>
<dbReference type="EMBL" id="SRHE01000314">
    <property type="protein sequence ID" value="TWW09309.1"/>
    <property type="molecule type" value="Genomic_DNA"/>
</dbReference>
<proteinExistence type="inferred from homology"/>
<protein>
    <submittedName>
        <fullName evidence="2">Short-chain dehydrogenase/reductase SDR</fullName>
    </submittedName>
</protein>
<comment type="similarity">
    <text evidence="1">Belongs to the short-chain dehydrogenases/reductases (SDR) family.</text>
</comment>
<comment type="caution">
    <text evidence="2">The sequence shown here is derived from an EMBL/GenBank/DDBJ whole genome shotgun (WGS) entry which is preliminary data.</text>
</comment>
<dbReference type="PANTHER" id="PTHR42760">
    <property type="entry name" value="SHORT-CHAIN DEHYDROGENASES/REDUCTASES FAMILY MEMBER"/>
    <property type="match status" value="1"/>
</dbReference>
<dbReference type="Proteomes" id="UP000321083">
    <property type="component" value="Unassembled WGS sequence"/>
</dbReference>
<gene>
    <name evidence="2" type="ORF">E3A20_15620</name>
</gene>
<organism evidence="2 3">
    <name type="scientific">Planctomyces bekefii</name>
    <dbReference type="NCBI Taxonomy" id="1653850"/>
    <lineage>
        <taxon>Bacteria</taxon>
        <taxon>Pseudomonadati</taxon>
        <taxon>Planctomycetota</taxon>
        <taxon>Planctomycetia</taxon>
        <taxon>Planctomycetales</taxon>
        <taxon>Planctomycetaceae</taxon>
        <taxon>Planctomyces</taxon>
    </lineage>
</organism>
<dbReference type="GO" id="GO:0016616">
    <property type="term" value="F:oxidoreductase activity, acting on the CH-OH group of donors, NAD or NADP as acceptor"/>
    <property type="evidence" value="ECO:0007669"/>
    <property type="project" value="TreeGrafter"/>
</dbReference>
<keyword evidence="3" id="KW-1185">Reference proteome</keyword>
<dbReference type="InterPro" id="IPR036291">
    <property type="entry name" value="NAD(P)-bd_dom_sf"/>
</dbReference>
<accession>A0A5C6M5D1</accession>
<evidence type="ECO:0000313" key="3">
    <source>
        <dbReference type="Proteomes" id="UP000321083"/>
    </source>
</evidence>
<name>A0A5C6M5D1_9PLAN</name>
<reference evidence="2 3" key="1">
    <citation type="submission" date="2019-08" db="EMBL/GenBank/DDBJ databases">
        <title>100 year-old enigma solved: identification of Planctomyces bekefii, the type genus and species of the phylum Planctomycetes.</title>
        <authorList>
            <person name="Svetlana D.N."/>
            <person name="Overmann J."/>
        </authorList>
    </citation>
    <scope>NUCLEOTIDE SEQUENCE [LARGE SCALE GENOMIC DNA]</scope>
    <source>
        <strain evidence="2">Phe10_nw2017</strain>
    </source>
</reference>
<dbReference type="PRINTS" id="PR00081">
    <property type="entry name" value="GDHRDH"/>
</dbReference>
<sequence length="257" mass="28495">MDNYIAGLFDLSNKVVVITGANGQLGRELVMAYTNAGSIVIGWDLSLPKIEVDNVKYIQVDVSKKEGVIHALEESLKINNKIDVFINNAGVSTFEPFEQRPEEKIDWVMDVNLKGTLFCIQGIVNLVDKLHIPPPNIINIGSFYGVISPDFRIYEDGDRKNSEIYGATKAGVIQMTKYFAVHLAERNIRVNAVSPGGIYNPSSPQSEEFVTKYSFRCPMKRMANVEEITGAILYLSSRAASYTTGQNIIIDGGMSCW</sequence>
<dbReference type="Pfam" id="PF13561">
    <property type="entry name" value="adh_short_C2"/>
    <property type="match status" value="1"/>
</dbReference>
<evidence type="ECO:0000256" key="1">
    <source>
        <dbReference type="ARBA" id="ARBA00006484"/>
    </source>
</evidence>
<reference evidence="2 3" key="2">
    <citation type="submission" date="2019-08" db="EMBL/GenBank/DDBJ databases">
        <authorList>
            <person name="Henke P."/>
        </authorList>
    </citation>
    <scope>NUCLEOTIDE SEQUENCE [LARGE SCALE GENOMIC DNA]</scope>
    <source>
        <strain evidence="2">Phe10_nw2017</strain>
    </source>
</reference>
<evidence type="ECO:0000313" key="2">
    <source>
        <dbReference type="EMBL" id="TWW09309.1"/>
    </source>
</evidence>
<dbReference type="Gene3D" id="3.40.50.720">
    <property type="entry name" value="NAD(P)-binding Rossmann-like Domain"/>
    <property type="match status" value="1"/>
</dbReference>